<organism evidence="1 2">
    <name type="scientific">Lepagella muris</name>
    <dbReference type="NCBI Taxonomy" id="3032870"/>
    <lineage>
        <taxon>Bacteria</taxon>
        <taxon>Pseudomonadati</taxon>
        <taxon>Bacteroidota</taxon>
        <taxon>Bacteroidia</taxon>
        <taxon>Bacteroidales</taxon>
        <taxon>Muribaculaceae</taxon>
        <taxon>Lepagella</taxon>
    </lineage>
</organism>
<gene>
    <name evidence="1" type="ORF">E5331_07665</name>
</gene>
<comment type="caution">
    <text evidence="1">The sequence shown here is derived from an EMBL/GenBank/DDBJ whole genome shotgun (WGS) entry which is preliminary data.</text>
</comment>
<evidence type="ECO:0000313" key="2">
    <source>
        <dbReference type="Proteomes" id="UP000306319"/>
    </source>
</evidence>
<keyword evidence="2" id="KW-1185">Reference proteome</keyword>
<sequence>MCGLLIFRPCRSLDAYIRYYWILRSRKELSTLTFPVGCPQLIFHRNRSLYISELRTHQPQFAISGQVNFPATLQSTDDTEMIVVVLKPHAATLFDIPISAFYNHEIDGFDLGDSDLNDLARRVFDAGCAEDGIRIIEQWLISRLNEKRIYDFTRIGVSLSMLFSDCKTTVRDMAYATCLGKRQFERVFFNSVGMKPKEYARIVRFQKSLWFMQTGNHDYMDIAFNSGYSDQSHFIRECREYSGLTPSKLIVTQPIYSDLFSSPV</sequence>
<proteinExistence type="predicted"/>
<name>A0AC61REI3_9BACT</name>
<protein>
    <submittedName>
        <fullName evidence="1">AraC family transcriptional regulator</fullName>
    </submittedName>
</protein>
<dbReference type="Proteomes" id="UP000306319">
    <property type="component" value="Unassembled WGS sequence"/>
</dbReference>
<dbReference type="EMBL" id="SRYB01000009">
    <property type="protein sequence ID" value="TGY78936.1"/>
    <property type="molecule type" value="Genomic_DNA"/>
</dbReference>
<reference evidence="1" key="1">
    <citation type="submission" date="2019-04" db="EMBL/GenBank/DDBJ databases">
        <title>Microbes associate with the intestines of laboratory mice.</title>
        <authorList>
            <person name="Navarre W."/>
            <person name="Wong E."/>
            <person name="Huang K."/>
            <person name="Tropini C."/>
            <person name="Ng K."/>
            <person name="Yu B."/>
        </authorList>
    </citation>
    <scope>NUCLEOTIDE SEQUENCE</scope>
    <source>
        <strain evidence="1">NM04_E33</strain>
    </source>
</reference>
<accession>A0AC61REI3</accession>
<evidence type="ECO:0000313" key="1">
    <source>
        <dbReference type="EMBL" id="TGY78936.1"/>
    </source>
</evidence>